<evidence type="ECO:0000256" key="5">
    <source>
        <dbReference type="ARBA" id="ARBA00023163"/>
    </source>
</evidence>
<dbReference type="PANTHER" id="PTHR43133:SF8">
    <property type="entry name" value="RNA POLYMERASE SIGMA FACTOR HI_1459-RELATED"/>
    <property type="match status" value="1"/>
</dbReference>
<dbReference type="Pfam" id="PF08281">
    <property type="entry name" value="Sigma70_r4_2"/>
    <property type="match status" value="1"/>
</dbReference>
<name>Q01V63_SOLUE</name>
<organism evidence="8">
    <name type="scientific">Solibacter usitatus (strain Ellin6076)</name>
    <dbReference type="NCBI Taxonomy" id="234267"/>
    <lineage>
        <taxon>Bacteria</taxon>
        <taxon>Pseudomonadati</taxon>
        <taxon>Acidobacteriota</taxon>
        <taxon>Terriglobia</taxon>
        <taxon>Bryobacterales</taxon>
        <taxon>Solibacteraceae</taxon>
        <taxon>Candidatus Solibacter</taxon>
    </lineage>
</organism>
<feature type="domain" description="RNA polymerase sigma-70 region 2" evidence="6">
    <location>
        <begin position="23"/>
        <end position="90"/>
    </location>
</feature>
<dbReference type="KEGG" id="sus:Acid_5505"/>
<protein>
    <submittedName>
        <fullName evidence="8">RNA polymerase, sigma-24 subunit, ECF subfamily</fullName>
    </submittedName>
</protein>
<feature type="domain" description="RNA polymerase sigma factor 70 region 4 type 2" evidence="7">
    <location>
        <begin position="117"/>
        <end position="161"/>
    </location>
</feature>
<proteinExistence type="inferred from homology"/>
<dbReference type="InterPro" id="IPR039425">
    <property type="entry name" value="RNA_pol_sigma-70-like"/>
</dbReference>
<reference evidence="8" key="1">
    <citation type="submission" date="2006-10" db="EMBL/GenBank/DDBJ databases">
        <title>Complete sequence of Solibacter usitatus Ellin6076.</title>
        <authorList>
            <consortium name="US DOE Joint Genome Institute"/>
            <person name="Copeland A."/>
            <person name="Lucas S."/>
            <person name="Lapidus A."/>
            <person name="Barry K."/>
            <person name="Detter J.C."/>
            <person name="Glavina del Rio T."/>
            <person name="Hammon N."/>
            <person name="Israni S."/>
            <person name="Dalin E."/>
            <person name="Tice H."/>
            <person name="Pitluck S."/>
            <person name="Thompson L.S."/>
            <person name="Brettin T."/>
            <person name="Bruce D."/>
            <person name="Han C."/>
            <person name="Tapia R."/>
            <person name="Gilna P."/>
            <person name="Schmutz J."/>
            <person name="Larimer F."/>
            <person name="Land M."/>
            <person name="Hauser L."/>
            <person name="Kyrpides N."/>
            <person name="Mikhailova N."/>
            <person name="Janssen P.H."/>
            <person name="Kuske C.R."/>
            <person name="Richardson P."/>
        </authorList>
    </citation>
    <scope>NUCLEOTIDE SEQUENCE</scope>
    <source>
        <strain evidence="8">Ellin6076</strain>
    </source>
</reference>
<dbReference type="Gene3D" id="1.10.10.10">
    <property type="entry name" value="Winged helix-like DNA-binding domain superfamily/Winged helix DNA-binding domain"/>
    <property type="match status" value="1"/>
</dbReference>
<evidence type="ECO:0000259" key="7">
    <source>
        <dbReference type="Pfam" id="PF08281"/>
    </source>
</evidence>
<keyword evidence="5" id="KW-0804">Transcription</keyword>
<gene>
    <name evidence="8" type="ordered locus">Acid_5505</name>
</gene>
<dbReference type="InterPro" id="IPR013325">
    <property type="entry name" value="RNA_pol_sigma_r2"/>
</dbReference>
<comment type="similarity">
    <text evidence="1">Belongs to the sigma-70 factor family. ECF subfamily.</text>
</comment>
<dbReference type="GO" id="GO:0016987">
    <property type="term" value="F:sigma factor activity"/>
    <property type="evidence" value="ECO:0007669"/>
    <property type="project" value="UniProtKB-KW"/>
</dbReference>
<dbReference type="InterPro" id="IPR007627">
    <property type="entry name" value="RNA_pol_sigma70_r2"/>
</dbReference>
<dbReference type="NCBIfam" id="TIGR02937">
    <property type="entry name" value="sigma70-ECF"/>
    <property type="match status" value="1"/>
</dbReference>
<dbReference type="PANTHER" id="PTHR43133">
    <property type="entry name" value="RNA POLYMERASE ECF-TYPE SIGMA FACTO"/>
    <property type="match status" value="1"/>
</dbReference>
<dbReference type="Gene3D" id="1.10.1740.10">
    <property type="match status" value="1"/>
</dbReference>
<dbReference type="InterPro" id="IPR013324">
    <property type="entry name" value="RNA_pol_sigma_r3/r4-like"/>
</dbReference>
<dbReference type="InParanoid" id="Q01V63"/>
<dbReference type="InterPro" id="IPR013249">
    <property type="entry name" value="RNA_pol_sigma70_r4_t2"/>
</dbReference>
<dbReference type="SUPFAM" id="SSF88659">
    <property type="entry name" value="Sigma3 and sigma4 domains of RNA polymerase sigma factors"/>
    <property type="match status" value="1"/>
</dbReference>
<evidence type="ECO:0000256" key="3">
    <source>
        <dbReference type="ARBA" id="ARBA00023082"/>
    </source>
</evidence>
<dbReference type="EMBL" id="CP000473">
    <property type="protein sequence ID" value="ABJ86452.1"/>
    <property type="molecule type" value="Genomic_DNA"/>
</dbReference>
<dbReference type="SUPFAM" id="SSF88946">
    <property type="entry name" value="Sigma2 domain of RNA polymerase sigma factors"/>
    <property type="match status" value="1"/>
</dbReference>
<evidence type="ECO:0000256" key="2">
    <source>
        <dbReference type="ARBA" id="ARBA00023015"/>
    </source>
</evidence>
<keyword evidence="3" id="KW-0731">Sigma factor</keyword>
<dbReference type="Pfam" id="PF04542">
    <property type="entry name" value="Sigma70_r2"/>
    <property type="match status" value="1"/>
</dbReference>
<evidence type="ECO:0000256" key="4">
    <source>
        <dbReference type="ARBA" id="ARBA00023125"/>
    </source>
</evidence>
<keyword evidence="4" id="KW-0238">DNA-binding</keyword>
<dbReference type="GO" id="GO:0006352">
    <property type="term" value="P:DNA-templated transcription initiation"/>
    <property type="evidence" value="ECO:0007669"/>
    <property type="project" value="InterPro"/>
</dbReference>
<keyword evidence="2" id="KW-0805">Transcription regulation</keyword>
<dbReference type="InterPro" id="IPR036388">
    <property type="entry name" value="WH-like_DNA-bd_sf"/>
</dbReference>
<dbReference type="InterPro" id="IPR014284">
    <property type="entry name" value="RNA_pol_sigma-70_dom"/>
</dbReference>
<sequence length="180" mass="20416">MAAVIIIRQSSAWPQTIEEFGRLVDATQDELVHFAFYRLGNQADAEDVVQDVYVQAFRDRALRRHVTEVRPYLFRMVRNRCTDVLRGRSRSGGEPAEALVDGGDMLSAILAREEASEFARLLEAIPEREAEVIRLRAWSELSFAEIAIAVDAAVPTVKSRFRYGIDKLRRLLHQEGDAQS</sequence>
<accession>Q01V63</accession>
<evidence type="ECO:0000313" key="8">
    <source>
        <dbReference type="EMBL" id="ABJ86452.1"/>
    </source>
</evidence>
<dbReference type="STRING" id="234267.Acid_5505"/>
<dbReference type="eggNOG" id="COG1595">
    <property type="taxonomic scope" value="Bacteria"/>
</dbReference>
<evidence type="ECO:0000256" key="1">
    <source>
        <dbReference type="ARBA" id="ARBA00010641"/>
    </source>
</evidence>
<dbReference type="GO" id="GO:0003677">
    <property type="term" value="F:DNA binding"/>
    <property type="evidence" value="ECO:0007669"/>
    <property type="project" value="UniProtKB-KW"/>
</dbReference>
<dbReference type="HOGENOM" id="CLU_047691_9_3_0"/>
<dbReference type="AlphaFoldDB" id="Q01V63"/>
<dbReference type="OrthoDB" id="9795666at2"/>
<evidence type="ECO:0000259" key="6">
    <source>
        <dbReference type="Pfam" id="PF04542"/>
    </source>
</evidence>